<feature type="transmembrane region" description="Helical" evidence="5">
    <location>
        <begin position="174"/>
        <end position="196"/>
    </location>
</feature>
<evidence type="ECO:0000256" key="3">
    <source>
        <dbReference type="ARBA" id="ARBA00022989"/>
    </source>
</evidence>
<feature type="transmembrane region" description="Helical" evidence="5">
    <location>
        <begin position="257"/>
        <end position="279"/>
    </location>
</feature>
<dbReference type="GO" id="GO:0005886">
    <property type="term" value="C:plasma membrane"/>
    <property type="evidence" value="ECO:0007669"/>
    <property type="project" value="UniProtKB-SubCell"/>
</dbReference>
<evidence type="ECO:0000256" key="2">
    <source>
        <dbReference type="ARBA" id="ARBA00022692"/>
    </source>
</evidence>
<evidence type="ECO:0000256" key="5">
    <source>
        <dbReference type="HAMAP-Rule" id="MF_01600"/>
    </source>
</evidence>
<comment type="subcellular location">
    <subcellularLocation>
        <location evidence="5">Cell membrane</location>
        <topology evidence="5">Multi-pass membrane protein</topology>
    </subcellularLocation>
</comment>
<feature type="transmembrane region" description="Helical" evidence="5">
    <location>
        <begin position="118"/>
        <end position="136"/>
    </location>
</feature>
<sequence>MKLFSRGLIISLLFLIILGVNFLGLGVNFYTDILWFKSLNFIDSFWTIFQAKIIVRLGVWFCFSLFIYFNLLFTKKALLKLIENFKRSDDTDNNHVVELNPKKDIKFLGFLNSNRINLIYLLISIIIGFFFSSIGANSWRVVLEFLNATSFANTDPIFNKDISFYIFKFPFYQFIYQLLSTLVIITGLIVGGVYLLSNRGGFFSRISNRGKYHLSILISLFFLLKAWGYRLDMFQLLYSSRGVAFGASYTDIHAQLFGLKALSLITIVLAIFIFINIFIKKTKLIIGGVVTLFIASLLLNTIYPGLVQQYQVEPNEVAKEAPYIEYNIEFTKKAYNLDEIEKRDFDFKEDLTYDDILSNKTTINNIRLWDNRPLKTTYGQLQGIRSYYSFNDIDIDRYQIDGETRQVMLGARELSQQLLSNRAKTWVNKRLNYTHGFGLAMSPVNRVSPGGLPEFLIKDIPPQSKKFKIKQPRIYYGELSNEYVIVNTEAKEFDYPEGDRNNYTQYNGDGGVKLSSPIRRLAFAAKYATLKLLLNDDISSESRLMFNRNIKTRVAKIAPFLRYDNDPYLVVSDLGELYWIHDAYTTSNRYPYSEPQNWGNYIRNSVKVVTNAYTGKVKFYVVDNSDPIIRTYQKIFPELFSKFKEMPADIKAHIRYPVDLFKIQAKLYSIYHMEDPTVFYNKEDLWNIPQENYAGTAIEMEPYYTLMKLPDEAEERFLLMLPFTPVRKNNMISWLAAKSDHDDYGKLVLYKFPKRELVYGPMQIEARIDQNSEISQQLSLWNQRGSRVIRGNLLTIPIKNSILYVEPIYLQAEQSQLPELKKVIVSYGEDVIMENSLELALQRLFRVNKEDLKEDKAAETEETEEGKQNLSVKGLINEIAKLYSSSKEALKAGDWTEYGRLIKNLEEKLNLLQEKAEK</sequence>
<name>A0A285F3Y7_9FIRM</name>
<feature type="transmembrane region" description="Helical" evidence="5">
    <location>
        <begin position="53"/>
        <end position="73"/>
    </location>
</feature>
<gene>
    <name evidence="6" type="ORF">SAMN06265827_101198</name>
</gene>
<proteinExistence type="inferred from homology"/>
<dbReference type="InterPro" id="IPR005372">
    <property type="entry name" value="UPF0182"/>
</dbReference>
<evidence type="ECO:0000313" key="6">
    <source>
        <dbReference type="EMBL" id="SNY06017.1"/>
    </source>
</evidence>
<dbReference type="PANTHER" id="PTHR39344">
    <property type="entry name" value="UPF0182 PROTEIN SLL1060"/>
    <property type="match status" value="1"/>
</dbReference>
<reference evidence="7" key="1">
    <citation type="submission" date="2017-09" db="EMBL/GenBank/DDBJ databases">
        <authorList>
            <person name="Varghese N."/>
            <person name="Submissions S."/>
        </authorList>
    </citation>
    <scope>NUCLEOTIDE SEQUENCE [LARGE SCALE GENOMIC DNA]</scope>
    <source>
        <strain evidence="7">MSL47</strain>
    </source>
</reference>
<dbReference type="GO" id="GO:0005576">
    <property type="term" value="C:extracellular region"/>
    <property type="evidence" value="ECO:0007669"/>
    <property type="project" value="TreeGrafter"/>
</dbReference>
<protein>
    <recommendedName>
        <fullName evidence="5">UPF0182 protein SAMN06265827_101198</fullName>
    </recommendedName>
</protein>
<dbReference type="OrthoDB" id="9763654at2"/>
<dbReference type="STRING" id="1413210.U472_10600"/>
<accession>A0A285F3Y7</accession>
<dbReference type="Pfam" id="PF03699">
    <property type="entry name" value="UPF0182"/>
    <property type="match status" value="1"/>
</dbReference>
<feature type="transmembrane region" description="Helical" evidence="5">
    <location>
        <begin position="284"/>
        <end position="303"/>
    </location>
</feature>
<evidence type="ECO:0000313" key="7">
    <source>
        <dbReference type="Proteomes" id="UP000219573"/>
    </source>
</evidence>
<keyword evidence="4 5" id="KW-0472">Membrane</keyword>
<dbReference type="AlphaFoldDB" id="A0A285F3Y7"/>
<feature type="transmembrane region" description="Helical" evidence="5">
    <location>
        <begin position="7"/>
        <end position="30"/>
    </location>
</feature>
<evidence type="ECO:0000256" key="4">
    <source>
        <dbReference type="ARBA" id="ARBA00023136"/>
    </source>
</evidence>
<keyword evidence="2 5" id="KW-0812">Transmembrane</keyword>
<dbReference type="PANTHER" id="PTHR39344:SF1">
    <property type="entry name" value="UPF0182 PROTEIN SLL1060"/>
    <property type="match status" value="1"/>
</dbReference>
<dbReference type="EMBL" id="OBDZ01000001">
    <property type="protein sequence ID" value="SNY06017.1"/>
    <property type="molecule type" value="Genomic_DNA"/>
</dbReference>
<keyword evidence="1 5" id="KW-1003">Cell membrane</keyword>
<dbReference type="RefSeq" id="WP_097016236.1">
    <property type="nucleotide sequence ID" value="NZ_OBDZ01000001.1"/>
</dbReference>
<organism evidence="6 7">
    <name type="scientific">Orenia metallireducens</name>
    <dbReference type="NCBI Taxonomy" id="1413210"/>
    <lineage>
        <taxon>Bacteria</taxon>
        <taxon>Bacillati</taxon>
        <taxon>Bacillota</taxon>
        <taxon>Clostridia</taxon>
        <taxon>Halanaerobiales</taxon>
        <taxon>Halobacteroidaceae</taxon>
        <taxon>Orenia</taxon>
    </lineage>
</organism>
<keyword evidence="7" id="KW-1185">Reference proteome</keyword>
<comment type="similarity">
    <text evidence="5">Belongs to the UPF0182 family.</text>
</comment>
<dbReference type="HAMAP" id="MF_01600">
    <property type="entry name" value="UPF0182"/>
    <property type="match status" value="1"/>
</dbReference>
<feature type="transmembrane region" description="Helical" evidence="5">
    <location>
        <begin position="212"/>
        <end position="229"/>
    </location>
</feature>
<dbReference type="Proteomes" id="UP000219573">
    <property type="component" value="Unassembled WGS sequence"/>
</dbReference>
<keyword evidence="3 5" id="KW-1133">Transmembrane helix</keyword>
<evidence type="ECO:0000256" key="1">
    <source>
        <dbReference type="ARBA" id="ARBA00022475"/>
    </source>
</evidence>